<keyword evidence="4" id="KW-1185">Reference proteome</keyword>
<dbReference type="InterPro" id="IPR006076">
    <property type="entry name" value="FAD-dep_OxRdtase"/>
</dbReference>
<dbReference type="KEGG" id="mph:MLP_40780"/>
<evidence type="ECO:0000256" key="1">
    <source>
        <dbReference type="ARBA" id="ARBA00023002"/>
    </source>
</evidence>
<gene>
    <name evidence="3" type="ordered locus">MLP_40780</name>
</gene>
<reference evidence="3 4" key="1">
    <citation type="submission" date="2011-05" db="EMBL/GenBank/DDBJ databases">
        <title>Whole genome sequence of Microlunatus phosphovorus NM-1.</title>
        <authorList>
            <person name="Hosoyama A."/>
            <person name="Sasaki K."/>
            <person name="Harada T."/>
            <person name="Igarashi R."/>
            <person name="Kawakoshi A."/>
            <person name="Sasagawa M."/>
            <person name="Fukada J."/>
            <person name="Nakamura S."/>
            <person name="Katano Y."/>
            <person name="Hanada S."/>
            <person name="Kamagata Y."/>
            <person name="Nakamura N."/>
            <person name="Yamazaki S."/>
            <person name="Fujita N."/>
        </authorList>
    </citation>
    <scope>NUCLEOTIDE SEQUENCE [LARGE SCALE GENOMIC DNA]</scope>
    <source>
        <strain evidence="4">ATCC 700054 / DSM 10555 / JCM 9379 / NBRC 101784 / NCIMB 13414 / VKM Ac-1990 / NM-1</strain>
    </source>
</reference>
<organism evidence="3 4">
    <name type="scientific">Microlunatus phosphovorus (strain ATCC 700054 / DSM 10555 / JCM 9379 / NBRC 101784 / NCIMB 13414 / VKM Ac-1990 / NM-1)</name>
    <dbReference type="NCBI Taxonomy" id="1032480"/>
    <lineage>
        <taxon>Bacteria</taxon>
        <taxon>Bacillati</taxon>
        <taxon>Actinomycetota</taxon>
        <taxon>Actinomycetes</taxon>
        <taxon>Propionibacteriales</taxon>
        <taxon>Propionibacteriaceae</taxon>
        <taxon>Microlunatus</taxon>
    </lineage>
</organism>
<dbReference type="AlphaFoldDB" id="F5XRM9"/>
<accession>F5XRM9</accession>
<dbReference type="GO" id="GO:0016491">
    <property type="term" value="F:oxidoreductase activity"/>
    <property type="evidence" value="ECO:0007669"/>
    <property type="project" value="UniProtKB-KW"/>
</dbReference>
<dbReference type="RefSeq" id="WP_013864929.1">
    <property type="nucleotide sequence ID" value="NC_015635.1"/>
</dbReference>
<keyword evidence="1" id="KW-0560">Oxidoreductase</keyword>
<dbReference type="PANTHER" id="PTHR13847">
    <property type="entry name" value="SARCOSINE DEHYDROGENASE-RELATED"/>
    <property type="match status" value="1"/>
</dbReference>
<dbReference type="STRING" id="1032480.MLP_40780"/>
<dbReference type="OrthoDB" id="9806452at2"/>
<evidence type="ECO:0000313" key="4">
    <source>
        <dbReference type="Proteomes" id="UP000007947"/>
    </source>
</evidence>
<dbReference type="EMBL" id="AP012204">
    <property type="protein sequence ID" value="BAK37092.1"/>
    <property type="molecule type" value="Genomic_DNA"/>
</dbReference>
<evidence type="ECO:0000313" key="3">
    <source>
        <dbReference type="EMBL" id="BAK37092.1"/>
    </source>
</evidence>
<dbReference type="PANTHER" id="PTHR13847:SF287">
    <property type="entry name" value="FAD-DEPENDENT OXIDOREDUCTASE DOMAIN-CONTAINING PROTEIN 1"/>
    <property type="match status" value="1"/>
</dbReference>
<dbReference type="eggNOG" id="COG0665">
    <property type="taxonomic scope" value="Bacteria"/>
</dbReference>
<dbReference type="PRINTS" id="PR00411">
    <property type="entry name" value="PNDRDTASEI"/>
</dbReference>
<dbReference type="HOGENOM" id="CLU_007884_4_3_11"/>
<protein>
    <submittedName>
        <fullName evidence="3">Oxidoreductase</fullName>
    </submittedName>
</protein>
<feature type="domain" description="FAD dependent oxidoreductase" evidence="2">
    <location>
        <begin position="7"/>
        <end position="398"/>
    </location>
</feature>
<dbReference type="Pfam" id="PF01266">
    <property type="entry name" value="DAO"/>
    <property type="match status" value="1"/>
</dbReference>
<dbReference type="Gene3D" id="3.30.9.10">
    <property type="entry name" value="D-Amino Acid Oxidase, subunit A, domain 2"/>
    <property type="match status" value="1"/>
</dbReference>
<proteinExistence type="predicted"/>
<dbReference type="SUPFAM" id="SSF51905">
    <property type="entry name" value="FAD/NAD(P)-binding domain"/>
    <property type="match status" value="1"/>
</dbReference>
<dbReference type="InterPro" id="IPR036188">
    <property type="entry name" value="FAD/NAD-bd_sf"/>
</dbReference>
<sequence>MNPGTADVVVVGAGIVGVCAAAELAERGAKVVLLEKESGPAREGSGRAQGSLRVQGRHGSELALAREALDRWHAAAQDGDFELVRGGNLYLQTRPEEATLLTALVDEARRVGFDSVELLTPDQVREHVPAATGDFLGAMWSPTDAQCQPDQGTAHFAARAERHGADLRYGAKATRLIETGGRIRGVDTANGPIHAGAVVLAGGVWTPYLARTVGLRVPIMPVVMSELETEPVEPLFAATLRAFGFGARQRPNGQVVVSAGLNARVRHGVSLSDLDGLRHWAPRAWSFRKSIGLRLDWRRIGQQIRHRKVIHPALIPDTSPEPTVDLPLVDASLARLATVIPALRTARRARSWGGLVDMTPDGLPIIDAPGPAGLVTITGLCGHGFTLGPALGATAADLATTGRTERDLTAFTLNRFDGKVAQPQLLI</sequence>
<dbReference type="GO" id="GO:0005737">
    <property type="term" value="C:cytoplasm"/>
    <property type="evidence" value="ECO:0007669"/>
    <property type="project" value="TreeGrafter"/>
</dbReference>
<evidence type="ECO:0000259" key="2">
    <source>
        <dbReference type="Pfam" id="PF01266"/>
    </source>
</evidence>
<name>F5XRM9_MICPN</name>
<dbReference type="Proteomes" id="UP000007947">
    <property type="component" value="Chromosome"/>
</dbReference>
<dbReference type="Gene3D" id="3.50.50.60">
    <property type="entry name" value="FAD/NAD(P)-binding domain"/>
    <property type="match status" value="2"/>
</dbReference>